<evidence type="ECO:0000313" key="4">
    <source>
        <dbReference type="EMBL" id="MDA2803353.1"/>
    </source>
</evidence>
<dbReference type="Proteomes" id="UP001165685">
    <property type="component" value="Unassembled WGS sequence"/>
</dbReference>
<dbReference type="RefSeq" id="WP_270675746.1">
    <property type="nucleotide sequence ID" value="NZ_JAQFWP010000003.1"/>
</dbReference>
<keyword evidence="4" id="KW-0067">ATP-binding</keyword>
<reference evidence="4" key="1">
    <citation type="submission" date="2023-01" db="EMBL/GenBank/DDBJ databases">
        <title>Draft genome sequence of Nocardiopsis sp. LSu2-4 isolated from halophytes.</title>
        <authorList>
            <person name="Duangmal K."/>
            <person name="Chantavorakit T."/>
        </authorList>
    </citation>
    <scope>NUCLEOTIDE SEQUENCE</scope>
    <source>
        <strain evidence="4">LSu2-4</strain>
    </source>
</reference>
<dbReference type="Pfam" id="PF13581">
    <property type="entry name" value="HATPase_c_2"/>
    <property type="match status" value="1"/>
</dbReference>
<dbReference type="CDD" id="cd16936">
    <property type="entry name" value="HATPase_RsbW-like"/>
    <property type="match status" value="1"/>
</dbReference>
<keyword evidence="5" id="KW-1185">Reference proteome</keyword>
<evidence type="ECO:0000313" key="5">
    <source>
        <dbReference type="Proteomes" id="UP001165685"/>
    </source>
</evidence>
<dbReference type="EMBL" id="JAQFWP010000003">
    <property type="protein sequence ID" value="MDA2803353.1"/>
    <property type="molecule type" value="Genomic_DNA"/>
</dbReference>
<feature type="domain" description="Histidine kinase/HSP90-like ATPase" evidence="3">
    <location>
        <begin position="23"/>
        <end position="143"/>
    </location>
</feature>
<keyword evidence="1" id="KW-0418">Kinase</keyword>
<protein>
    <submittedName>
        <fullName evidence="4">ATP-binding protein</fullName>
    </submittedName>
</protein>
<dbReference type="InterPro" id="IPR050267">
    <property type="entry name" value="Anti-sigma-factor_SerPK"/>
</dbReference>
<feature type="region of interest" description="Disordered" evidence="2">
    <location>
        <begin position="1"/>
        <end position="26"/>
    </location>
</feature>
<dbReference type="InterPro" id="IPR036890">
    <property type="entry name" value="HATPase_C_sf"/>
</dbReference>
<dbReference type="PANTHER" id="PTHR35526:SF3">
    <property type="entry name" value="ANTI-SIGMA-F FACTOR RSBW"/>
    <property type="match status" value="1"/>
</dbReference>
<accession>A0ABT4TF84</accession>
<name>A0ABT4TF84_9ACTN</name>
<feature type="region of interest" description="Disordered" evidence="2">
    <location>
        <begin position="67"/>
        <end position="86"/>
    </location>
</feature>
<dbReference type="SUPFAM" id="SSF55874">
    <property type="entry name" value="ATPase domain of HSP90 chaperone/DNA topoisomerase II/histidine kinase"/>
    <property type="match status" value="1"/>
</dbReference>
<dbReference type="PANTHER" id="PTHR35526">
    <property type="entry name" value="ANTI-SIGMA-F FACTOR RSBW-RELATED"/>
    <property type="match status" value="1"/>
</dbReference>
<keyword evidence="4" id="KW-0547">Nucleotide-binding</keyword>
<keyword evidence="1" id="KW-0723">Serine/threonine-protein kinase</keyword>
<dbReference type="InterPro" id="IPR003594">
    <property type="entry name" value="HATPase_dom"/>
</dbReference>
<comment type="caution">
    <text evidence="4">The sequence shown here is derived from an EMBL/GenBank/DDBJ whole genome shotgun (WGS) entry which is preliminary data.</text>
</comment>
<keyword evidence="1" id="KW-0808">Transferase</keyword>
<evidence type="ECO:0000259" key="3">
    <source>
        <dbReference type="Pfam" id="PF13581"/>
    </source>
</evidence>
<sequence length="154" mass="16385">MNETGDATSMVGDAPALDARRTFPGDPEQCREARLWVRTVMRPFPDAADAVEVVVSEFFGNAVRHTASGEPGGEVSVELSGGDGRPIRLSVVDQGSRSDRPATAARVLAPTLSRPDGRGLFLAAALSSEWGRSPLDGTGTMVTWAEFPPERPHL</sequence>
<organism evidence="4 5">
    <name type="scientific">Nocardiopsis suaedae</name>
    <dbReference type="NCBI Taxonomy" id="3018444"/>
    <lineage>
        <taxon>Bacteria</taxon>
        <taxon>Bacillati</taxon>
        <taxon>Actinomycetota</taxon>
        <taxon>Actinomycetes</taxon>
        <taxon>Streptosporangiales</taxon>
        <taxon>Nocardiopsidaceae</taxon>
        <taxon>Nocardiopsis</taxon>
    </lineage>
</organism>
<evidence type="ECO:0000256" key="1">
    <source>
        <dbReference type="ARBA" id="ARBA00022527"/>
    </source>
</evidence>
<proteinExistence type="predicted"/>
<dbReference type="GO" id="GO:0005524">
    <property type="term" value="F:ATP binding"/>
    <property type="evidence" value="ECO:0007669"/>
    <property type="project" value="UniProtKB-KW"/>
</dbReference>
<gene>
    <name evidence="4" type="ORF">O4U47_02410</name>
</gene>
<evidence type="ECO:0000256" key="2">
    <source>
        <dbReference type="SAM" id="MobiDB-lite"/>
    </source>
</evidence>
<dbReference type="Gene3D" id="3.30.565.10">
    <property type="entry name" value="Histidine kinase-like ATPase, C-terminal domain"/>
    <property type="match status" value="1"/>
</dbReference>